<proteinExistence type="predicted"/>
<comment type="caution">
    <text evidence="1">The sequence shown here is derived from an EMBL/GenBank/DDBJ whole genome shotgun (WGS) entry which is preliminary data.</text>
</comment>
<dbReference type="EMBL" id="BKCP01004783">
    <property type="protein sequence ID" value="GER33755.1"/>
    <property type="molecule type" value="Genomic_DNA"/>
</dbReference>
<evidence type="ECO:0000313" key="1">
    <source>
        <dbReference type="EMBL" id="GER33755.1"/>
    </source>
</evidence>
<gene>
    <name evidence="1" type="ORF">STAS_09930</name>
</gene>
<organism evidence="1 2">
    <name type="scientific">Striga asiatica</name>
    <name type="common">Asiatic witchweed</name>
    <name type="synonym">Buchnera asiatica</name>
    <dbReference type="NCBI Taxonomy" id="4170"/>
    <lineage>
        <taxon>Eukaryota</taxon>
        <taxon>Viridiplantae</taxon>
        <taxon>Streptophyta</taxon>
        <taxon>Embryophyta</taxon>
        <taxon>Tracheophyta</taxon>
        <taxon>Spermatophyta</taxon>
        <taxon>Magnoliopsida</taxon>
        <taxon>eudicotyledons</taxon>
        <taxon>Gunneridae</taxon>
        <taxon>Pentapetalae</taxon>
        <taxon>asterids</taxon>
        <taxon>lamiids</taxon>
        <taxon>Lamiales</taxon>
        <taxon>Orobanchaceae</taxon>
        <taxon>Buchnereae</taxon>
        <taxon>Striga</taxon>
    </lineage>
</organism>
<protein>
    <submittedName>
        <fullName evidence="1">Protein translocase subunit SecA</fullName>
    </submittedName>
</protein>
<accession>A0A5A7PLK1</accession>
<reference evidence="2" key="1">
    <citation type="journal article" date="2019" name="Curr. Biol.">
        <title>Genome Sequence of Striga asiatica Provides Insight into the Evolution of Plant Parasitism.</title>
        <authorList>
            <person name="Yoshida S."/>
            <person name="Kim S."/>
            <person name="Wafula E.K."/>
            <person name="Tanskanen J."/>
            <person name="Kim Y.M."/>
            <person name="Honaas L."/>
            <person name="Yang Z."/>
            <person name="Spallek T."/>
            <person name="Conn C.E."/>
            <person name="Ichihashi Y."/>
            <person name="Cheong K."/>
            <person name="Cui S."/>
            <person name="Der J.P."/>
            <person name="Gundlach H."/>
            <person name="Jiao Y."/>
            <person name="Hori C."/>
            <person name="Ishida J.K."/>
            <person name="Kasahara H."/>
            <person name="Kiba T."/>
            <person name="Kim M.S."/>
            <person name="Koo N."/>
            <person name="Laohavisit A."/>
            <person name="Lee Y.H."/>
            <person name="Lumba S."/>
            <person name="McCourt P."/>
            <person name="Mortimer J.C."/>
            <person name="Mutuku J.M."/>
            <person name="Nomura T."/>
            <person name="Sasaki-Sekimoto Y."/>
            <person name="Seto Y."/>
            <person name="Wang Y."/>
            <person name="Wakatake T."/>
            <person name="Sakakibara H."/>
            <person name="Demura T."/>
            <person name="Yamaguchi S."/>
            <person name="Yoneyama K."/>
            <person name="Manabe R.I."/>
            <person name="Nelson D.C."/>
            <person name="Schulman A.H."/>
            <person name="Timko M.P."/>
            <person name="dePamphilis C.W."/>
            <person name="Choi D."/>
            <person name="Shirasu K."/>
        </authorList>
    </citation>
    <scope>NUCLEOTIDE SEQUENCE [LARGE SCALE GENOMIC DNA]</scope>
    <source>
        <strain evidence="2">cv. UVA1</strain>
    </source>
</reference>
<name>A0A5A7PLK1_STRAF</name>
<evidence type="ECO:0000313" key="2">
    <source>
        <dbReference type="Proteomes" id="UP000325081"/>
    </source>
</evidence>
<dbReference type="AlphaFoldDB" id="A0A5A7PLK1"/>
<dbReference type="Proteomes" id="UP000325081">
    <property type="component" value="Unassembled WGS sequence"/>
</dbReference>
<keyword evidence="2" id="KW-1185">Reference proteome</keyword>
<sequence length="376" mass="41160">MVPKEDLQQIQKIPKAPGKSLPSDGLDEVTKVVATVKCYVGDFVIAHKAGRHHELGKPGGGHPKLSGLLKIDALVAEEVNRVWRVVVTRDVKVAEIELPYEAAVRAAEVREVPGRVGESDPHLDQLERVHVGLEGLVVLARVGVVLVGAEDDAGKLRVHGDEGEPVDEVADEGEFVTDRIKTGTLERTGSARSGGDGGGEAAEYGGGLSGGMAVAMERAFRSKAMDGDLLDLGEKLGESSTVPAFNPKSHYTTPNLNTKYYNINKNKSQRFVTHKKIPSTNFPNTVLQENIGGITKHNIKELKMGEKSYPERPFRRLDELTVVRGSHFFLELCQYILHCVLSLPVGKKPELFRFHLIVKTCNSFTPVNMQENVKSY</sequence>